<feature type="compositionally biased region" description="Gly residues" evidence="1">
    <location>
        <begin position="55"/>
        <end position="64"/>
    </location>
</feature>
<feature type="compositionally biased region" description="Basic residues" evidence="1">
    <location>
        <begin position="37"/>
        <end position="50"/>
    </location>
</feature>
<feature type="compositionally biased region" description="Basic residues" evidence="1">
    <location>
        <begin position="14"/>
        <end position="26"/>
    </location>
</feature>
<name>A0A0B5ETE4_STRA4</name>
<gene>
    <name evidence="2" type="ORF">SLNWT_4573</name>
</gene>
<reference evidence="2 3" key="1">
    <citation type="submission" date="2015-01" db="EMBL/GenBank/DDBJ databases">
        <title>Enhanced salinomycin production by adjusting the supply of polyketide extender units in Streptomyce albus DSM 41398.</title>
        <authorList>
            <person name="Lu C."/>
        </authorList>
    </citation>
    <scope>NUCLEOTIDE SEQUENCE [LARGE SCALE GENOMIC DNA]</scope>
    <source>
        <strain evidence="3">ATCC 21838 / DSM 41398 / FERM P-419 / JCM 4703 / NBRC 107858</strain>
    </source>
</reference>
<evidence type="ECO:0000313" key="3">
    <source>
        <dbReference type="Proteomes" id="UP000031523"/>
    </source>
</evidence>
<dbReference type="Proteomes" id="UP000031523">
    <property type="component" value="Chromosome"/>
</dbReference>
<dbReference type="KEGG" id="sals:SLNWT_4573"/>
<dbReference type="AlphaFoldDB" id="A0A0B5ETE4"/>
<organism evidence="2 3">
    <name type="scientific">Streptomyces albus (strain ATCC 21838 / DSM 41398 / FERM P-419 / JCM 4703 / NBRC 107858)</name>
    <dbReference type="NCBI Taxonomy" id="1081613"/>
    <lineage>
        <taxon>Bacteria</taxon>
        <taxon>Bacillati</taxon>
        <taxon>Actinomycetota</taxon>
        <taxon>Actinomycetes</taxon>
        <taxon>Kitasatosporales</taxon>
        <taxon>Streptomycetaceae</taxon>
        <taxon>Streptomyces</taxon>
    </lineage>
</organism>
<evidence type="ECO:0000313" key="2">
    <source>
        <dbReference type="EMBL" id="AJE84949.1"/>
    </source>
</evidence>
<feature type="region of interest" description="Disordered" evidence="1">
    <location>
        <begin position="1"/>
        <end position="84"/>
    </location>
</feature>
<feature type="compositionally biased region" description="Basic and acidic residues" evidence="1">
    <location>
        <begin position="27"/>
        <end position="36"/>
    </location>
</feature>
<feature type="compositionally biased region" description="Polar residues" evidence="1">
    <location>
        <begin position="1"/>
        <end position="13"/>
    </location>
</feature>
<evidence type="ECO:0000256" key="1">
    <source>
        <dbReference type="SAM" id="MobiDB-lite"/>
    </source>
</evidence>
<keyword evidence="3" id="KW-1185">Reference proteome</keyword>
<proteinExistence type="predicted"/>
<dbReference type="EMBL" id="CP010519">
    <property type="protein sequence ID" value="AJE84949.1"/>
    <property type="molecule type" value="Genomic_DNA"/>
</dbReference>
<accession>A0A0B5ETE4</accession>
<protein>
    <submittedName>
        <fullName evidence="2">Uncharacterized protein</fullName>
    </submittedName>
</protein>
<sequence length="104" mass="11365">MCGSSWTVTGSSSRPRRLGQRHFRSPGHRDLEDHLDGHRRRGRRPARRRVREQPAGGGGGGSGGQPLRRLPSPEGAPLRGGRPFPCPAFALSWSDLDSLETFPS</sequence>